<dbReference type="InterPro" id="IPR008571">
    <property type="entry name" value="HerA-like"/>
</dbReference>
<reference evidence="3" key="1">
    <citation type="journal article" date="2015" name="PeerJ">
        <title>First genomic representation of candidate bacterial phylum KSB3 points to enhanced environmental sensing as a trigger of wastewater bulking.</title>
        <authorList>
            <person name="Sekiguchi Y."/>
            <person name="Ohashi A."/>
            <person name="Parks D.H."/>
            <person name="Yamauchi T."/>
            <person name="Tyson G.W."/>
            <person name="Hugenholtz P."/>
        </authorList>
    </citation>
    <scope>NUCLEOTIDE SEQUENCE [LARGE SCALE GENOMIC DNA]</scope>
</reference>
<dbReference type="Proteomes" id="UP000030700">
    <property type="component" value="Unassembled WGS sequence"/>
</dbReference>
<dbReference type="HOGENOM" id="CLU_031945_0_0_0"/>
<name>A0A0S6VUR8_9BACT</name>
<keyword evidence="4" id="KW-1185">Reference proteome</keyword>
<feature type="region of interest" description="Disordered" evidence="1">
    <location>
        <begin position="28"/>
        <end position="50"/>
    </location>
</feature>
<organism evidence="3">
    <name type="scientific">Candidatus Moduliflexus flocculans</name>
    <dbReference type="NCBI Taxonomy" id="1499966"/>
    <lineage>
        <taxon>Bacteria</taxon>
        <taxon>Candidatus Moduliflexota</taxon>
        <taxon>Candidatus Moduliflexia</taxon>
        <taxon>Candidatus Moduliflexales</taxon>
        <taxon>Candidatus Moduliflexaceae</taxon>
    </lineage>
</organism>
<dbReference type="PANTHER" id="PTHR42957">
    <property type="entry name" value="HELICASE MJ1565-RELATED"/>
    <property type="match status" value="1"/>
</dbReference>
<sequence>MKPCPKCGESLQDHYYYHKCGWDERKGNKADGTQNENPVKADNLPQKGTNTTSMKQIVSSSEKIGTIGSPSSTSELSLDILATAVDKRLVGELAYFEFVQDGKPHYALGQITEVELRNTWLEGPTMKSLARQRGTVNPISGLQDTHSAKMTLSAVFSDHGNIFKQSGLGTVPATGTSIYLANDDTINKLLEMYQQEIFYLGHVYGSAPKLPLWFKHFDSGKNGAGEAYHLGIFGKTGSGKSVLAKMILLGYARHPEMSIFIFDPQGEFALGLQEDKKPSHMGEVFCQPILKSLGRNVEVYDLQKIKLDRWELFTELLLEFGFFFELGVKATDYQRILAESVEEFLRNNKAYKLENLDENALVGVLTYIKTNIRRLYSGQAGVERVQEFVDEILTNLKTATPDNVPPAKEKWLKTAQFFIAHEGSKSPMGIVKSALMLKNNGKRPAIIIDLSKKPIDIRQSVWDEKIKPLLIDRFLDALGQEAELSYQGKTGLNTLVVLDEAHRLAPAGKSKNERIERIKMNLVDAIRTTRKYGLGWMFISQTLSSIDNDIIQQLSIYFFGFGLSMGTEFQKLRELVGGQKESLNLYQRFRHPQSSFDASTKEYSFMTIGPVSPLSFSGTPLFLSAFNSVEDFIKNNALDKRNNEKNGD</sequence>
<dbReference type="InterPro" id="IPR002789">
    <property type="entry name" value="HerA_central"/>
</dbReference>
<feature type="domain" description="Helicase HerA central" evidence="2">
    <location>
        <begin position="229"/>
        <end position="452"/>
    </location>
</feature>
<dbReference type="EMBL" id="DF820455">
    <property type="protein sequence ID" value="GAK49796.1"/>
    <property type="molecule type" value="Genomic_DNA"/>
</dbReference>
<dbReference type="Gene3D" id="3.40.50.300">
    <property type="entry name" value="P-loop containing nucleotide triphosphate hydrolases"/>
    <property type="match status" value="2"/>
</dbReference>
<accession>A0A0S6VUR8</accession>
<dbReference type="STRING" id="1499966.U14_01020"/>
<dbReference type="Pfam" id="PF01935">
    <property type="entry name" value="DUF87"/>
    <property type="match status" value="1"/>
</dbReference>
<evidence type="ECO:0000313" key="4">
    <source>
        <dbReference type="Proteomes" id="UP000030700"/>
    </source>
</evidence>
<proteinExistence type="predicted"/>
<dbReference type="AlphaFoldDB" id="A0A0S6VUR8"/>
<evidence type="ECO:0000259" key="2">
    <source>
        <dbReference type="Pfam" id="PF01935"/>
    </source>
</evidence>
<dbReference type="PANTHER" id="PTHR42957:SF1">
    <property type="entry name" value="HELICASE MJ1565-RELATED"/>
    <property type="match status" value="1"/>
</dbReference>
<gene>
    <name evidence="3" type="ORF">U14_01020</name>
</gene>
<protein>
    <recommendedName>
        <fullName evidence="2">Helicase HerA central domain-containing protein</fullName>
    </recommendedName>
</protein>
<dbReference type="SUPFAM" id="SSF52540">
    <property type="entry name" value="P-loop containing nucleoside triphosphate hydrolases"/>
    <property type="match status" value="1"/>
</dbReference>
<dbReference type="InterPro" id="IPR027417">
    <property type="entry name" value="P-loop_NTPase"/>
</dbReference>
<evidence type="ECO:0000313" key="3">
    <source>
        <dbReference type="EMBL" id="GAK49796.1"/>
    </source>
</evidence>
<evidence type="ECO:0000256" key="1">
    <source>
        <dbReference type="SAM" id="MobiDB-lite"/>
    </source>
</evidence>